<accession>A0A1H0SWF6</accession>
<dbReference type="EMBL" id="FNJI01000021">
    <property type="protein sequence ID" value="SDP46073.1"/>
    <property type="molecule type" value="Genomic_DNA"/>
</dbReference>
<dbReference type="NCBIfam" id="TIGR04282">
    <property type="entry name" value="glyco_like_cofC"/>
    <property type="match status" value="1"/>
</dbReference>
<organism evidence="1 2">
    <name type="scientific">Desulforhopalus singaporensis</name>
    <dbReference type="NCBI Taxonomy" id="91360"/>
    <lineage>
        <taxon>Bacteria</taxon>
        <taxon>Pseudomonadati</taxon>
        <taxon>Thermodesulfobacteriota</taxon>
        <taxon>Desulfobulbia</taxon>
        <taxon>Desulfobulbales</taxon>
        <taxon>Desulfocapsaceae</taxon>
        <taxon>Desulforhopalus</taxon>
    </lineage>
</organism>
<dbReference type="RefSeq" id="WP_092223934.1">
    <property type="nucleotide sequence ID" value="NZ_FNJI01000021.1"/>
</dbReference>
<dbReference type="InterPro" id="IPR018641">
    <property type="entry name" value="Trfase_1_rSAM/seldom-assoc"/>
</dbReference>
<dbReference type="STRING" id="91360.SAMN05660330_02831"/>
<gene>
    <name evidence="1" type="ORF">SAMN05660330_02831</name>
</gene>
<dbReference type="Pfam" id="PF09837">
    <property type="entry name" value="DUF2064"/>
    <property type="match status" value="1"/>
</dbReference>
<reference evidence="1 2" key="1">
    <citation type="submission" date="2016-10" db="EMBL/GenBank/DDBJ databases">
        <authorList>
            <person name="de Groot N.N."/>
        </authorList>
    </citation>
    <scope>NUCLEOTIDE SEQUENCE [LARGE SCALE GENOMIC DNA]</scope>
    <source>
        <strain evidence="1 2">DSM 12130</strain>
    </source>
</reference>
<evidence type="ECO:0000313" key="1">
    <source>
        <dbReference type="EMBL" id="SDP46073.1"/>
    </source>
</evidence>
<keyword evidence="2" id="KW-1185">Reference proteome</keyword>
<sequence>MTCSDHKKKAQLIIFTRYPEPGTTKTRLIPAIGKRQAAQLQQRMTERIVAEAAKCRSRLQLPPAIHFSGGSERRMRKWLGPHLFIRQQGHDLGRKMQYGFEASFQSGAECAVLVGSDIPAVTHAILLEALGKVENNTVVIGPAADGGYYLLGFCAHDKDALYPLLFADMKWSTGELYARTTERLVRAGFAICSLEMLRDVDTTGDLDFARQQGLL</sequence>
<proteinExistence type="predicted"/>
<dbReference type="PANTHER" id="PTHR36529">
    <property type="entry name" value="SLL1095 PROTEIN"/>
    <property type="match status" value="1"/>
</dbReference>
<name>A0A1H0SWF6_9BACT</name>
<dbReference type="Proteomes" id="UP000199073">
    <property type="component" value="Unassembled WGS sequence"/>
</dbReference>
<dbReference type="InterPro" id="IPR029044">
    <property type="entry name" value="Nucleotide-diphossugar_trans"/>
</dbReference>
<evidence type="ECO:0008006" key="3">
    <source>
        <dbReference type="Google" id="ProtNLM"/>
    </source>
</evidence>
<dbReference type="SUPFAM" id="SSF53448">
    <property type="entry name" value="Nucleotide-diphospho-sugar transferases"/>
    <property type="match status" value="1"/>
</dbReference>
<dbReference type="Gene3D" id="3.90.550.10">
    <property type="entry name" value="Spore Coat Polysaccharide Biosynthesis Protein SpsA, Chain A"/>
    <property type="match status" value="1"/>
</dbReference>
<dbReference type="OrthoDB" id="9798250at2"/>
<dbReference type="PANTHER" id="PTHR36529:SF1">
    <property type="entry name" value="GLYCOSYLTRANSFERASE"/>
    <property type="match status" value="1"/>
</dbReference>
<evidence type="ECO:0000313" key="2">
    <source>
        <dbReference type="Proteomes" id="UP000199073"/>
    </source>
</evidence>
<dbReference type="AlphaFoldDB" id="A0A1H0SWF6"/>
<protein>
    <recommendedName>
        <fullName evidence="3">Glycosyltransferase</fullName>
    </recommendedName>
</protein>